<proteinExistence type="predicted"/>
<keyword evidence="2" id="KW-1185">Reference proteome</keyword>
<dbReference type="EMBL" id="FN653140">
    <property type="protein sequence ID" value="CBY12796.1"/>
    <property type="molecule type" value="Genomic_DNA"/>
</dbReference>
<dbReference type="Proteomes" id="UP000001307">
    <property type="component" value="Unassembled WGS sequence"/>
</dbReference>
<evidence type="ECO:0000313" key="2">
    <source>
        <dbReference type="Proteomes" id="UP000001307"/>
    </source>
</evidence>
<reference evidence="1 2" key="1">
    <citation type="journal article" date="2010" name="Science">
        <title>Plasticity of animal genome architecture unmasked by rapid evolution of a pelagic tunicate.</title>
        <authorList>
            <person name="Denoeud F."/>
            <person name="Henriet S."/>
            <person name="Mungpakdee S."/>
            <person name="Aury J.M."/>
            <person name="Da Silva C."/>
            <person name="Brinkmann H."/>
            <person name="Mikhaleva J."/>
            <person name="Olsen L.C."/>
            <person name="Jubin C."/>
            <person name="Canestro C."/>
            <person name="Bouquet J.M."/>
            <person name="Danks G."/>
            <person name="Poulain J."/>
            <person name="Campsteijn C."/>
            <person name="Adamski M."/>
            <person name="Cross I."/>
            <person name="Yadetie F."/>
            <person name="Muffato M."/>
            <person name="Louis A."/>
            <person name="Butcher S."/>
            <person name="Tsagkogeorga G."/>
            <person name="Konrad A."/>
            <person name="Singh S."/>
            <person name="Jensen M.F."/>
            <person name="Cong E.H."/>
            <person name="Eikeseth-Otteraa H."/>
            <person name="Noel B."/>
            <person name="Anthouard V."/>
            <person name="Porcel B.M."/>
            <person name="Kachouri-Lafond R."/>
            <person name="Nishino A."/>
            <person name="Ugolini M."/>
            <person name="Chourrout P."/>
            <person name="Nishida H."/>
            <person name="Aasland R."/>
            <person name="Huzurbazar S."/>
            <person name="Westhof E."/>
            <person name="Delsuc F."/>
            <person name="Lehrach H."/>
            <person name="Reinhardt R."/>
            <person name="Weissenbach J."/>
            <person name="Roy S.W."/>
            <person name="Artiguenave F."/>
            <person name="Postlethwait J.H."/>
            <person name="Manak J.R."/>
            <person name="Thompson E.M."/>
            <person name="Jaillon O."/>
            <person name="Du Pasquier L."/>
            <person name="Boudinot P."/>
            <person name="Liberles D.A."/>
            <person name="Volff J.N."/>
            <person name="Philippe H."/>
            <person name="Lenhard B."/>
            <person name="Roest Crollius H."/>
            <person name="Wincker P."/>
            <person name="Chourrout D."/>
        </authorList>
    </citation>
    <scope>NUCLEOTIDE SEQUENCE [LARGE SCALE GENOMIC DNA]</scope>
</reference>
<accession>E4XST7</accession>
<protein>
    <submittedName>
        <fullName evidence="1">Uncharacterized protein</fullName>
    </submittedName>
</protein>
<evidence type="ECO:0000313" key="1">
    <source>
        <dbReference type="EMBL" id="CBY12796.1"/>
    </source>
</evidence>
<sequence length="21" mass="2500">MTQTNDLENNVNLICIFQIYL</sequence>
<name>E4XST7_OIKDI</name>
<dbReference type="AlphaFoldDB" id="E4XST7"/>
<dbReference type="InParanoid" id="E4XST7"/>
<organism evidence="1 2">
    <name type="scientific">Oikopleura dioica</name>
    <name type="common">Tunicate</name>
    <dbReference type="NCBI Taxonomy" id="34765"/>
    <lineage>
        <taxon>Eukaryota</taxon>
        <taxon>Metazoa</taxon>
        <taxon>Chordata</taxon>
        <taxon>Tunicata</taxon>
        <taxon>Appendicularia</taxon>
        <taxon>Copelata</taxon>
        <taxon>Oikopleuridae</taxon>
        <taxon>Oikopleura</taxon>
    </lineage>
</organism>
<gene>
    <name evidence="1" type="ORF">GSOID_T00002855001</name>
</gene>